<organism evidence="1 2">
    <name type="scientific">Vitrella brassicaformis (strain CCMP3155)</name>
    <dbReference type="NCBI Taxonomy" id="1169540"/>
    <lineage>
        <taxon>Eukaryota</taxon>
        <taxon>Sar</taxon>
        <taxon>Alveolata</taxon>
        <taxon>Colpodellida</taxon>
        <taxon>Vitrellaceae</taxon>
        <taxon>Vitrella</taxon>
    </lineage>
</organism>
<dbReference type="InParanoid" id="A0A0G4GCR1"/>
<reference evidence="1 2" key="1">
    <citation type="submission" date="2014-11" db="EMBL/GenBank/DDBJ databases">
        <authorList>
            <person name="Zhu J."/>
            <person name="Qi W."/>
            <person name="Song R."/>
        </authorList>
    </citation>
    <scope>NUCLEOTIDE SEQUENCE [LARGE SCALE GENOMIC DNA]</scope>
</reference>
<gene>
    <name evidence="1" type="ORF">Vbra_22155</name>
</gene>
<dbReference type="AlphaFoldDB" id="A0A0G4GCR1"/>
<keyword evidence="2" id="KW-1185">Reference proteome</keyword>
<dbReference type="EMBL" id="CDMY01000624">
    <property type="protein sequence ID" value="CEM26934.1"/>
    <property type="molecule type" value="Genomic_DNA"/>
</dbReference>
<evidence type="ECO:0000313" key="2">
    <source>
        <dbReference type="Proteomes" id="UP000041254"/>
    </source>
</evidence>
<accession>A0A0G4GCR1</accession>
<dbReference type="Proteomes" id="UP000041254">
    <property type="component" value="Unassembled WGS sequence"/>
</dbReference>
<proteinExistence type="predicted"/>
<name>A0A0G4GCR1_VITBC</name>
<sequence>MQGVSTPEEVVLVGHEDARDDDLIETEFRQQGKSEDNPFIVLSRVEPPREKIRVEWVAYVPPNAKR</sequence>
<evidence type="ECO:0000313" key="1">
    <source>
        <dbReference type="EMBL" id="CEM26934.1"/>
    </source>
</evidence>
<dbReference type="VEuPathDB" id="CryptoDB:Vbra_22155"/>
<protein>
    <submittedName>
        <fullName evidence="1">Uncharacterized protein</fullName>
    </submittedName>
</protein>